<sequence>MGKGTTPPPTPGKNRLPSSGSSASAEGKGKKPNTLNDLIETERSYVELLAGIIRKVAGAWSRSNLPPPELDTMFRGIESIYKANRSMLSKLKDVGANSGSSSARDLGDLVMRWVDHIETTYASYCSKFCTGFDTWGLVQSNSRLPTVLAMFSATNPPPLPATAPEHPAEPPLWTLDRLFLLPGDRLEYYRKLYTKLMKSTVPGREDHRLLSNALDKIDTLLTTLDQRGGLEVGAPRAVPQAAAPVATVEPEEDIVIDMRSRNNALPPPDGAGDAPPNINARSDVYSGADRQMRDPAERAPTFPPSMSISDLERRLATERTLDIFTMRPRQVRLQISPPNLPFPRELRFSGDVDIRFTPQSTGVEVITQLGHLFILTDLLLICERMVPQERSRRGPDGPDMWLLYPPLAGKHLRIAPSKNSSTVLVLTILRKEVLTLQVGSPALRDQLLTAFSDCIGAANNAPSSSKSSLPPVPTLPTTGGGAPPPSNPNNQGRYSDPRVIISPHRPDTMHSNPSSRSSAASDAPLADSMTKSAKPAAEPGQLMRQPSFGPGQIVPPQASHPGQPMTPSTFGPGQVMPPQGYGPGQVMPPHPPHPQQGPPAPAFGPGQVMPPRQPGSQRAVPNLSVDPGLVAPRRLDGGLRSAPPDSRLMDPAEGPYRPGMGPAPLAGPGMGRPGPSGPHIAHGPRRSTSSRSLRPQHEMMSTASAPPMPGYPGDLAPPRRNFIPRTASSSSLRSLPNQLPPSRPLLPSEQMSMQSMSTATSFQEPSPPASPVDERPPPTGPTTTAVTVQMKCKVFLQQQHAQWKSLGAAKLKLYVESPTNVKQLVVEADNKDKSILISTIVLVDGVERVGKTGVAVELSAKGRRSGVIYMLQLRNEKSAQGLFDSLIQGSDRSALGRG</sequence>
<evidence type="ECO:0000256" key="1">
    <source>
        <dbReference type="SAM" id="MobiDB-lite"/>
    </source>
</evidence>
<dbReference type="SUPFAM" id="SSF48065">
    <property type="entry name" value="DBL homology domain (DH-domain)"/>
    <property type="match status" value="1"/>
</dbReference>
<accession>A0A8H7PCH1</accession>
<reference evidence="3" key="2">
    <citation type="journal article" name="Front. Microbiol.">
        <title>Degradative Capacity of Two Strains of Rhodonia placenta: From Phenotype to Genotype.</title>
        <authorList>
            <person name="Kolle M."/>
            <person name="Horta M.A.C."/>
            <person name="Nowrousian M."/>
            <person name="Ohm R.A."/>
            <person name="Benz J.P."/>
            <person name="Pilgard A."/>
        </authorList>
    </citation>
    <scope>NUCLEOTIDE SEQUENCE</scope>
    <source>
        <strain evidence="3">FPRL280</strain>
    </source>
</reference>
<feature type="region of interest" description="Disordered" evidence="1">
    <location>
        <begin position="459"/>
        <end position="783"/>
    </location>
</feature>
<feature type="region of interest" description="Disordered" evidence="1">
    <location>
        <begin position="261"/>
        <end position="306"/>
    </location>
</feature>
<gene>
    <name evidence="3" type="ORF">IEO21_00063</name>
</gene>
<feature type="compositionally biased region" description="Low complexity" evidence="1">
    <location>
        <begin position="657"/>
        <end position="667"/>
    </location>
</feature>
<reference evidence="3" key="1">
    <citation type="submission" date="2020-11" db="EMBL/GenBank/DDBJ databases">
        <authorList>
            <person name="Koelle M."/>
            <person name="Horta M.A.C."/>
            <person name="Nowrousian M."/>
            <person name="Ohm R.A."/>
            <person name="Benz P."/>
            <person name="Pilgard A."/>
        </authorList>
    </citation>
    <scope>NUCLEOTIDE SEQUENCE</scope>
    <source>
        <strain evidence="3">FPRL280</strain>
    </source>
</reference>
<comment type="caution">
    <text evidence="3">The sequence shown here is derived from an EMBL/GenBank/DDBJ whole genome shotgun (WGS) entry which is preliminary data.</text>
</comment>
<dbReference type="AlphaFoldDB" id="A0A8H7PCH1"/>
<feature type="compositionally biased region" description="Pro residues" evidence="1">
    <location>
        <begin position="586"/>
        <end position="602"/>
    </location>
</feature>
<feature type="domain" description="DH" evidence="2">
    <location>
        <begin position="30"/>
        <end position="227"/>
    </location>
</feature>
<dbReference type="InterPro" id="IPR000219">
    <property type="entry name" value="DH_dom"/>
</dbReference>
<dbReference type="PROSITE" id="PS50010">
    <property type="entry name" value="DH_2"/>
    <property type="match status" value="1"/>
</dbReference>
<evidence type="ECO:0000313" key="4">
    <source>
        <dbReference type="Proteomes" id="UP000639403"/>
    </source>
</evidence>
<name>A0A8H7PCH1_9APHY</name>
<organism evidence="3 4">
    <name type="scientific">Rhodonia placenta</name>
    <dbReference type="NCBI Taxonomy" id="104341"/>
    <lineage>
        <taxon>Eukaryota</taxon>
        <taxon>Fungi</taxon>
        <taxon>Dikarya</taxon>
        <taxon>Basidiomycota</taxon>
        <taxon>Agaricomycotina</taxon>
        <taxon>Agaricomycetes</taxon>
        <taxon>Polyporales</taxon>
        <taxon>Adustoporiaceae</taxon>
        <taxon>Rhodonia</taxon>
    </lineage>
</organism>
<dbReference type="PANTHER" id="PTHR45924">
    <property type="entry name" value="FI17866P1"/>
    <property type="match status" value="1"/>
</dbReference>
<feature type="compositionally biased region" description="Low complexity" evidence="1">
    <location>
        <begin position="459"/>
        <end position="469"/>
    </location>
</feature>
<evidence type="ECO:0000313" key="3">
    <source>
        <dbReference type="EMBL" id="KAF9822069.1"/>
    </source>
</evidence>
<feature type="region of interest" description="Disordered" evidence="1">
    <location>
        <begin position="1"/>
        <end position="36"/>
    </location>
</feature>
<dbReference type="PANTHER" id="PTHR45924:SF2">
    <property type="entry name" value="FI17866P1"/>
    <property type="match status" value="1"/>
</dbReference>
<dbReference type="GO" id="GO:0031267">
    <property type="term" value="F:small GTPase binding"/>
    <property type="evidence" value="ECO:0007669"/>
    <property type="project" value="TreeGrafter"/>
</dbReference>
<evidence type="ECO:0000259" key="2">
    <source>
        <dbReference type="PROSITE" id="PS50010"/>
    </source>
</evidence>
<proteinExistence type="predicted"/>
<dbReference type="Pfam" id="PF00621">
    <property type="entry name" value="RhoGEF"/>
    <property type="match status" value="1"/>
</dbReference>
<feature type="compositionally biased region" description="Polar residues" evidence="1">
    <location>
        <begin position="726"/>
        <end position="737"/>
    </location>
</feature>
<feature type="compositionally biased region" description="Low complexity" evidence="1">
    <location>
        <begin position="511"/>
        <end position="528"/>
    </location>
</feature>
<dbReference type="SMART" id="SM00325">
    <property type="entry name" value="RhoGEF"/>
    <property type="match status" value="1"/>
</dbReference>
<dbReference type="EMBL" id="JADOXO010000001">
    <property type="protein sequence ID" value="KAF9822069.1"/>
    <property type="molecule type" value="Genomic_DNA"/>
</dbReference>
<feature type="compositionally biased region" description="Pro residues" evidence="1">
    <location>
        <begin position="1"/>
        <end position="11"/>
    </location>
</feature>
<dbReference type="Gene3D" id="1.20.900.10">
    <property type="entry name" value="Dbl homology (DH) domain"/>
    <property type="match status" value="1"/>
</dbReference>
<protein>
    <recommendedName>
        <fullName evidence="2">DH domain-containing protein</fullName>
    </recommendedName>
</protein>
<dbReference type="InterPro" id="IPR035899">
    <property type="entry name" value="DBL_dom_sf"/>
</dbReference>
<dbReference type="GO" id="GO:0005085">
    <property type="term" value="F:guanyl-nucleotide exchange factor activity"/>
    <property type="evidence" value="ECO:0007669"/>
    <property type="project" value="InterPro"/>
</dbReference>
<dbReference type="Proteomes" id="UP000639403">
    <property type="component" value="Unassembled WGS sequence"/>
</dbReference>